<feature type="compositionally biased region" description="Low complexity" evidence="1">
    <location>
        <begin position="103"/>
        <end position="113"/>
    </location>
</feature>
<keyword evidence="5" id="KW-1267">Proteomics identification</keyword>
<dbReference type="InParanoid" id="O01571"/>
<evidence type="ECO:0000256" key="1">
    <source>
        <dbReference type="SAM" id="MobiDB-lite"/>
    </source>
</evidence>
<dbReference type="OrthoDB" id="5865857at2759"/>
<dbReference type="HOGENOM" id="CLU_163564_0_0_1"/>
<evidence type="ECO:0000313" key="4">
    <source>
        <dbReference type="WormBase" id="F48C1.5"/>
    </source>
</evidence>
<feature type="compositionally biased region" description="Basic and acidic residues" evidence="1">
    <location>
        <begin position="65"/>
        <end position="74"/>
    </location>
</feature>
<dbReference type="UCSC" id="F48C1.5">
    <property type="organism name" value="c. elegans"/>
</dbReference>
<evidence type="ECO:0007829" key="5">
    <source>
        <dbReference type="PeptideAtlas" id="O01571"/>
    </source>
</evidence>
<name>O01571_CAEEL</name>
<dbReference type="AlphaFoldDB" id="O01571"/>
<dbReference type="eggNOG" id="ENOG502TIK0">
    <property type="taxonomic scope" value="Eukaryota"/>
</dbReference>
<gene>
    <name evidence="2" type="ORF">CELE_F48C1.5</name>
    <name evidence="2 4" type="ORF">F48C1.5</name>
</gene>
<protein>
    <submittedName>
        <fullName evidence="2">DET1- and DDB1-associated protein 1</fullName>
    </submittedName>
</protein>
<dbReference type="WormBase" id="F48C1.5">
    <property type="protein sequence ID" value="CE10740"/>
    <property type="gene ID" value="WBGene00018598"/>
</dbReference>
<organism evidence="2 3">
    <name type="scientific">Caenorhabditis elegans</name>
    <dbReference type="NCBI Taxonomy" id="6239"/>
    <lineage>
        <taxon>Eukaryota</taxon>
        <taxon>Metazoa</taxon>
        <taxon>Ecdysozoa</taxon>
        <taxon>Nematoda</taxon>
        <taxon>Chromadorea</taxon>
        <taxon>Rhabditida</taxon>
        <taxon>Rhabditina</taxon>
        <taxon>Rhabditomorpha</taxon>
        <taxon>Rhabditoidea</taxon>
        <taxon>Rhabditidae</taxon>
        <taxon>Peloderinae</taxon>
        <taxon>Caenorhabditis</taxon>
    </lineage>
</organism>
<dbReference type="EMBL" id="BX284601">
    <property type="protein sequence ID" value="CCD62472.1"/>
    <property type="molecule type" value="Genomic_DNA"/>
</dbReference>
<dbReference type="PaxDb" id="6239-F48C1.5"/>
<dbReference type="Proteomes" id="UP000001940">
    <property type="component" value="Chromosome I"/>
</dbReference>
<feature type="compositionally biased region" description="Basic residues" evidence="1">
    <location>
        <begin position="114"/>
        <end position="124"/>
    </location>
</feature>
<dbReference type="FunCoup" id="O01571">
    <property type="interactions" value="1326"/>
</dbReference>
<evidence type="ECO:0000313" key="2">
    <source>
        <dbReference type="EMBL" id="CCD62472.1"/>
    </source>
</evidence>
<proteinExistence type="evidence at protein level"/>
<feature type="region of interest" description="Disordered" evidence="1">
    <location>
        <begin position="65"/>
        <end position="124"/>
    </location>
</feature>
<dbReference type="PIR" id="T29542">
    <property type="entry name" value="T29542"/>
</dbReference>
<dbReference type="AGR" id="WB:WBGene00018598"/>
<keyword evidence="3" id="KW-1185">Reference proteome</keyword>
<evidence type="ECO:0000313" key="3">
    <source>
        <dbReference type="Proteomes" id="UP000001940"/>
    </source>
</evidence>
<dbReference type="OMA" id="GENNGEC"/>
<sequence length="124" mass="13961">MSKFTIGPLPCKNPESFTKLSAKKDTVRKTEPVEVVCRNVEGENNGECYKIKAPKTPFIINHLEKNYIPKPKETTKKRRAGEAGGVKREHSTSESDDQLEDANQPSTSSQQSSSRKKQRNQQDI</sequence>
<dbReference type="STRING" id="6239.F48C1.5.1"/>
<dbReference type="Bgee" id="WBGene00018598">
    <property type="expression patterns" value="Expressed in embryo and 4 other cell types or tissues"/>
</dbReference>
<accession>O01571</accession>
<reference evidence="2 3" key="1">
    <citation type="journal article" date="1998" name="Science">
        <title>Genome sequence of the nematode C. elegans: a platform for investigating biology.</title>
        <authorList>
            <consortium name="The C. elegans sequencing consortium"/>
            <person name="Sulson J.E."/>
            <person name="Waterston R."/>
        </authorList>
    </citation>
    <scope>NUCLEOTIDE SEQUENCE [LARGE SCALE GENOMIC DNA]</scope>
    <source>
        <strain evidence="2 3">Bristol N2</strain>
    </source>
</reference>
<dbReference type="PeptideAtlas" id="O01571"/>